<evidence type="ECO:0000313" key="5">
    <source>
        <dbReference type="EMBL" id="KAJ7340295.1"/>
    </source>
</evidence>
<evidence type="ECO:0000313" key="6">
    <source>
        <dbReference type="Proteomes" id="UP001163046"/>
    </source>
</evidence>
<evidence type="ECO:0000259" key="4">
    <source>
        <dbReference type="PROSITE" id="PS50002"/>
    </source>
</evidence>
<dbReference type="PROSITE" id="PS50002">
    <property type="entry name" value="SH3"/>
    <property type="match status" value="1"/>
</dbReference>
<dbReference type="InterPro" id="IPR036028">
    <property type="entry name" value="SH3-like_dom_sf"/>
</dbReference>
<dbReference type="Proteomes" id="UP001163046">
    <property type="component" value="Unassembled WGS sequence"/>
</dbReference>
<accession>A0A9X0CH23</accession>
<dbReference type="PANTHER" id="PTHR22692:SF26">
    <property type="entry name" value="SH3 DOMAIN-CONTAINING PROTEIN"/>
    <property type="match status" value="1"/>
</dbReference>
<dbReference type="SUPFAM" id="SSF50044">
    <property type="entry name" value="SH3-domain"/>
    <property type="match status" value="1"/>
</dbReference>
<sequence>MPEQVSSVSEAFPPPPPAISEDRNAALDNVDAPQRPGLTRRVTDKVALAVAALEGNSGAEESPRSPGPASPLKHTDSFSFVINTPARRESSAKERPDLHKRASSALGFVVLSDKQNTTILHPRSTGPYLSYNHAKWKLNIRKEVFSADEKVNNNLMQRLIFLQNVQRGLQKNAAFTAEVWYNTREAPHSSVPVEDIIIEAARQLPLYFSRFFVVKGQNDLPDVHYLAVSEHGVKLLKREKITDELEVTRSIPLQKQNRLLTLSTTFRKEVKYVRALYDHVSPEPSLLNFKKGDVIKIVPKDDLEEGWVYGIFNNHGGYFPADFVTHIQEDPQAVPAVRPSNPSESGFCGKFAESRLGRANVW</sequence>
<evidence type="ECO:0000256" key="3">
    <source>
        <dbReference type="SAM" id="MobiDB-lite"/>
    </source>
</evidence>
<dbReference type="PRINTS" id="PR00452">
    <property type="entry name" value="SH3DOMAIN"/>
</dbReference>
<reference evidence="5" key="1">
    <citation type="submission" date="2023-01" db="EMBL/GenBank/DDBJ databases">
        <title>Genome assembly of the deep-sea coral Lophelia pertusa.</title>
        <authorList>
            <person name="Herrera S."/>
            <person name="Cordes E."/>
        </authorList>
    </citation>
    <scope>NUCLEOTIDE SEQUENCE</scope>
    <source>
        <strain evidence="5">USNM1676648</strain>
        <tissue evidence="5">Polyp</tissue>
    </source>
</reference>
<dbReference type="PANTHER" id="PTHR22692">
    <property type="entry name" value="MYOSIN VII, XV"/>
    <property type="match status" value="1"/>
</dbReference>
<dbReference type="Pfam" id="PF07653">
    <property type="entry name" value="SH3_2"/>
    <property type="match status" value="1"/>
</dbReference>
<dbReference type="OrthoDB" id="5986050at2759"/>
<dbReference type="InterPro" id="IPR001452">
    <property type="entry name" value="SH3_domain"/>
</dbReference>
<proteinExistence type="predicted"/>
<evidence type="ECO:0000256" key="1">
    <source>
        <dbReference type="ARBA" id="ARBA00022443"/>
    </source>
</evidence>
<dbReference type="Gene3D" id="2.30.30.40">
    <property type="entry name" value="SH3 Domains"/>
    <property type="match status" value="1"/>
</dbReference>
<keyword evidence="1 2" id="KW-0728">SH3 domain</keyword>
<gene>
    <name evidence="5" type="primary">MYO15A</name>
    <name evidence="5" type="ORF">OS493_003028</name>
</gene>
<name>A0A9X0CH23_9CNID</name>
<feature type="region of interest" description="Disordered" evidence="3">
    <location>
        <begin position="1"/>
        <end position="41"/>
    </location>
</feature>
<organism evidence="5 6">
    <name type="scientific">Desmophyllum pertusum</name>
    <dbReference type="NCBI Taxonomy" id="174260"/>
    <lineage>
        <taxon>Eukaryota</taxon>
        <taxon>Metazoa</taxon>
        <taxon>Cnidaria</taxon>
        <taxon>Anthozoa</taxon>
        <taxon>Hexacorallia</taxon>
        <taxon>Scleractinia</taxon>
        <taxon>Caryophylliina</taxon>
        <taxon>Caryophylliidae</taxon>
        <taxon>Desmophyllum</taxon>
    </lineage>
</organism>
<dbReference type="InterPro" id="IPR051567">
    <property type="entry name" value="Unconventional_Myosin_ATPase"/>
</dbReference>
<evidence type="ECO:0000256" key="2">
    <source>
        <dbReference type="PROSITE-ProRule" id="PRU00192"/>
    </source>
</evidence>
<dbReference type="SMART" id="SM00326">
    <property type="entry name" value="SH3"/>
    <property type="match status" value="1"/>
</dbReference>
<feature type="domain" description="SH3" evidence="4">
    <location>
        <begin position="268"/>
        <end position="329"/>
    </location>
</feature>
<dbReference type="AlphaFoldDB" id="A0A9X0CH23"/>
<comment type="caution">
    <text evidence="5">The sequence shown here is derived from an EMBL/GenBank/DDBJ whole genome shotgun (WGS) entry which is preliminary data.</text>
</comment>
<feature type="region of interest" description="Disordered" evidence="3">
    <location>
        <begin position="53"/>
        <end position="80"/>
    </location>
</feature>
<dbReference type="EMBL" id="MU827778">
    <property type="protein sequence ID" value="KAJ7340295.1"/>
    <property type="molecule type" value="Genomic_DNA"/>
</dbReference>
<protein>
    <submittedName>
        <fullName evidence="5">Plus-end directed microfilament motor</fullName>
    </submittedName>
</protein>
<keyword evidence="6" id="KW-1185">Reference proteome</keyword>